<organism evidence="2 3">
    <name type="scientific">Sporolactobacillus spathodeae</name>
    <dbReference type="NCBI Taxonomy" id="1465502"/>
    <lineage>
        <taxon>Bacteria</taxon>
        <taxon>Bacillati</taxon>
        <taxon>Bacillota</taxon>
        <taxon>Bacilli</taxon>
        <taxon>Bacillales</taxon>
        <taxon>Sporolactobacillaceae</taxon>
        <taxon>Sporolactobacillus</taxon>
    </lineage>
</organism>
<dbReference type="EMBL" id="JAFBEV010000005">
    <property type="protein sequence ID" value="MBM7657286.1"/>
    <property type="molecule type" value="Genomic_DNA"/>
</dbReference>
<dbReference type="PANTHER" id="PTHR30041">
    <property type="entry name" value="ARSENATE REDUCTASE"/>
    <property type="match status" value="1"/>
</dbReference>
<dbReference type="PROSITE" id="PS51353">
    <property type="entry name" value="ARSC"/>
    <property type="match status" value="1"/>
</dbReference>
<name>A0ABS2Q6K8_9BACL</name>
<comment type="caution">
    <text evidence="2">The sequence shown here is derived from an EMBL/GenBank/DDBJ whole genome shotgun (WGS) entry which is preliminary data.</text>
</comment>
<keyword evidence="3" id="KW-1185">Reference proteome</keyword>
<evidence type="ECO:0000256" key="1">
    <source>
        <dbReference type="PROSITE-ProRule" id="PRU01282"/>
    </source>
</evidence>
<evidence type="ECO:0000313" key="2">
    <source>
        <dbReference type="EMBL" id="MBM7657286.1"/>
    </source>
</evidence>
<dbReference type="Proteomes" id="UP000823201">
    <property type="component" value="Unassembled WGS sequence"/>
</dbReference>
<dbReference type="CDD" id="cd03032">
    <property type="entry name" value="ArsC_Spx"/>
    <property type="match status" value="1"/>
</dbReference>
<reference evidence="2 3" key="1">
    <citation type="submission" date="2021-01" db="EMBL/GenBank/DDBJ databases">
        <title>Genomic Encyclopedia of Type Strains, Phase IV (KMG-IV): sequencing the most valuable type-strain genomes for metagenomic binning, comparative biology and taxonomic classification.</title>
        <authorList>
            <person name="Goeker M."/>
        </authorList>
    </citation>
    <scope>NUCLEOTIDE SEQUENCE [LARGE SCALE GENOMIC DNA]</scope>
    <source>
        <strain evidence="2 3">DSM 100968</strain>
    </source>
</reference>
<protein>
    <submittedName>
        <fullName evidence="2">Spx/MgsR family transcriptional regulator</fullName>
    </submittedName>
</protein>
<dbReference type="InterPro" id="IPR006660">
    <property type="entry name" value="Arsenate_reductase-like"/>
</dbReference>
<accession>A0ABS2Q6K8</accession>
<dbReference type="PANTHER" id="PTHR30041:SF7">
    <property type="entry name" value="GLOBAL TRANSCRIPTIONAL REGULATOR SPX"/>
    <property type="match status" value="1"/>
</dbReference>
<dbReference type="InterPro" id="IPR006504">
    <property type="entry name" value="Tscrpt_reg_Spx/MgsR"/>
</dbReference>
<dbReference type="Pfam" id="PF03960">
    <property type="entry name" value="ArsC"/>
    <property type="match status" value="1"/>
</dbReference>
<dbReference type="InterPro" id="IPR036249">
    <property type="entry name" value="Thioredoxin-like_sf"/>
</dbReference>
<dbReference type="NCBIfam" id="TIGR01617">
    <property type="entry name" value="arsC_related"/>
    <property type="match status" value="1"/>
</dbReference>
<dbReference type="PROSITE" id="PS51354">
    <property type="entry name" value="GLUTAREDOXIN_2"/>
    <property type="match status" value="1"/>
</dbReference>
<gene>
    <name evidence="2" type="ORF">JOC27_000729</name>
</gene>
<comment type="similarity">
    <text evidence="1">Belongs to the ArsC family.</text>
</comment>
<dbReference type="NCBIfam" id="NF002459">
    <property type="entry name" value="PRK01655.1"/>
    <property type="match status" value="1"/>
</dbReference>
<dbReference type="Gene3D" id="3.40.30.10">
    <property type="entry name" value="Glutaredoxin"/>
    <property type="match status" value="1"/>
</dbReference>
<dbReference type="SUPFAM" id="SSF52833">
    <property type="entry name" value="Thioredoxin-like"/>
    <property type="match status" value="1"/>
</dbReference>
<proteinExistence type="inferred from homology"/>
<sequence>MAKLVFYTYPSCTSCRKTKGWLTRHEIRYEERHLFRDHPNTSELMEILKLSKSGVEELLAKRSREFKKLSIDIESLPLSSALKLLADEPKLLKRPILTDGKNLVVGYHHDQLARIAASEEHQQTIRLASEEEKEQMRA</sequence>
<evidence type="ECO:0000313" key="3">
    <source>
        <dbReference type="Proteomes" id="UP000823201"/>
    </source>
</evidence>
<dbReference type="RefSeq" id="WP_205005637.1">
    <property type="nucleotide sequence ID" value="NZ_CBCRXA010000004.1"/>
</dbReference>